<keyword evidence="3" id="KW-1185">Reference proteome</keyword>
<dbReference type="EMBL" id="JBHFFA010000001">
    <property type="protein sequence ID" value="KAL2652381.1"/>
    <property type="molecule type" value="Genomic_DNA"/>
</dbReference>
<evidence type="ECO:0000313" key="2">
    <source>
        <dbReference type="EMBL" id="KAL2652381.1"/>
    </source>
</evidence>
<evidence type="ECO:0000256" key="1">
    <source>
        <dbReference type="SAM" id="MobiDB-lite"/>
    </source>
</evidence>
<proteinExistence type="predicted"/>
<comment type="caution">
    <text evidence="2">The sequence shown here is derived from an EMBL/GenBank/DDBJ whole genome shotgun (WGS) entry which is preliminary data.</text>
</comment>
<organism evidence="2 3">
    <name type="scientific">Riccia fluitans</name>
    <dbReference type="NCBI Taxonomy" id="41844"/>
    <lineage>
        <taxon>Eukaryota</taxon>
        <taxon>Viridiplantae</taxon>
        <taxon>Streptophyta</taxon>
        <taxon>Embryophyta</taxon>
        <taxon>Marchantiophyta</taxon>
        <taxon>Marchantiopsida</taxon>
        <taxon>Marchantiidae</taxon>
        <taxon>Marchantiales</taxon>
        <taxon>Ricciaceae</taxon>
        <taxon>Riccia</taxon>
    </lineage>
</organism>
<feature type="compositionally biased region" description="Basic and acidic residues" evidence="1">
    <location>
        <begin position="1"/>
        <end position="12"/>
    </location>
</feature>
<accession>A0ABD1ZLQ7</accession>
<reference evidence="2 3" key="1">
    <citation type="submission" date="2024-09" db="EMBL/GenBank/DDBJ databases">
        <title>Chromosome-scale assembly of Riccia fluitans.</title>
        <authorList>
            <person name="Paukszto L."/>
            <person name="Sawicki J."/>
            <person name="Karawczyk K."/>
            <person name="Piernik-Szablinska J."/>
            <person name="Szczecinska M."/>
            <person name="Mazdziarz M."/>
        </authorList>
    </citation>
    <scope>NUCLEOTIDE SEQUENCE [LARGE SCALE GENOMIC DNA]</scope>
    <source>
        <strain evidence="2">Rf_01</strain>
        <tissue evidence="2">Aerial parts of the thallus</tissue>
    </source>
</reference>
<evidence type="ECO:0000313" key="3">
    <source>
        <dbReference type="Proteomes" id="UP001605036"/>
    </source>
</evidence>
<name>A0ABD1ZLQ7_9MARC</name>
<protein>
    <submittedName>
        <fullName evidence="2">Uncharacterized protein</fullName>
    </submittedName>
</protein>
<feature type="region of interest" description="Disordered" evidence="1">
    <location>
        <begin position="1"/>
        <end position="33"/>
    </location>
</feature>
<dbReference type="Proteomes" id="UP001605036">
    <property type="component" value="Unassembled WGS sequence"/>
</dbReference>
<gene>
    <name evidence="2" type="ORF">R1flu_020509</name>
</gene>
<dbReference type="AlphaFoldDB" id="A0ABD1ZLQ7"/>
<sequence>MDEGGSCKERSITVKRNHVESGTTSNLQGRRDRCTEEGTGLIRSECIEANGRGLQTWRKSIGKGIPPRGHGLRHDGWSQDRAIMNGKTECRNEMEMPSCPLRARTLDEVMIKGGIGTS</sequence>